<dbReference type="InterPro" id="IPR016032">
    <property type="entry name" value="Sig_transdc_resp-reg_C-effctor"/>
</dbReference>
<name>A0A0F3GPJ1_9BACT</name>
<dbReference type="InterPro" id="IPR051677">
    <property type="entry name" value="AfsR-DnrI-RedD_regulator"/>
</dbReference>
<reference evidence="2 3" key="1">
    <citation type="submission" date="2015-02" db="EMBL/GenBank/DDBJ databases">
        <title>Single-cell genomics of uncultivated deep-branching MTB reveals a conserved set of magnetosome genes.</title>
        <authorList>
            <person name="Kolinko S."/>
            <person name="Richter M."/>
            <person name="Glockner F.O."/>
            <person name="Brachmann A."/>
            <person name="Schuler D."/>
        </authorList>
    </citation>
    <scope>NUCLEOTIDE SEQUENCE [LARGE SCALE GENOMIC DNA]</scope>
    <source>
        <strain evidence="2">TM-1</strain>
    </source>
</reference>
<dbReference type="Pfam" id="PF03704">
    <property type="entry name" value="BTAD"/>
    <property type="match status" value="1"/>
</dbReference>
<feature type="domain" description="Bacterial transcriptional activator" evidence="1">
    <location>
        <begin position="123"/>
        <end position="232"/>
    </location>
</feature>
<protein>
    <submittedName>
        <fullName evidence="2">Transcriptional activator domain-containing protein</fullName>
    </submittedName>
</protein>
<dbReference type="EMBL" id="LACI01001740">
    <property type="protein sequence ID" value="KJU83752.1"/>
    <property type="molecule type" value="Genomic_DNA"/>
</dbReference>
<gene>
    <name evidence="2" type="ORF">MBAV_004053</name>
</gene>
<evidence type="ECO:0000259" key="1">
    <source>
        <dbReference type="Pfam" id="PF03704"/>
    </source>
</evidence>
<evidence type="ECO:0000313" key="2">
    <source>
        <dbReference type="EMBL" id="KJU83752.1"/>
    </source>
</evidence>
<accession>A0A0F3GPJ1</accession>
<dbReference type="InterPro" id="IPR011990">
    <property type="entry name" value="TPR-like_helical_dom_sf"/>
</dbReference>
<dbReference type="GO" id="GO:0003677">
    <property type="term" value="F:DNA binding"/>
    <property type="evidence" value="ECO:0007669"/>
    <property type="project" value="InterPro"/>
</dbReference>
<dbReference type="PANTHER" id="PTHR35807">
    <property type="entry name" value="TRANSCRIPTIONAL REGULATOR REDD-RELATED"/>
    <property type="match status" value="1"/>
</dbReference>
<dbReference type="InterPro" id="IPR005158">
    <property type="entry name" value="BTAD"/>
</dbReference>
<dbReference type="InterPro" id="IPR036388">
    <property type="entry name" value="WH-like_DNA-bd_sf"/>
</dbReference>
<dbReference type="PANTHER" id="PTHR35807:SF2">
    <property type="entry name" value="TRANSCRIPTIONAL ACTIVATOR DOMAIN"/>
    <property type="match status" value="1"/>
</dbReference>
<dbReference type="Gene3D" id="1.10.10.10">
    <property type="entry name" value="Winged helix-like DNA-binding domain superfamily/Winged helix DNA-binding domain"/>
    <property type="match status" value="1"/>
</dbReference>
<dbReference type="Gene3D" id="1.25.40.10">
    <property type="entry name" value="Tetratricopeptide repeat domain"/>
    <property type="match status" value="1"/>
</dbReference>
<proteinExistence type="predicted"/>
<keyword evidence="3" id="KW-1185">Reference proteome</keyword>
<evidence type="ECO:0000313" key="3">
    <source>
        <dbReference type="Proteomes" id="UP000033423"/>
    </source>
</evidence>
<dbReference type="SUPFAM" id="SSF46894">
    <property type="entry name" value="C-terminal effector domain of the bipartite response regulators"/>
    <property type="match status" value="1"/>
</dbReference>
<sequence>MIETWPWSVKIYTLGRFEVLKDGNVLSSSAKAQRIPLLLLKAMISLDGRNVDVMRLVDILWPDSDGDSANMAFNTTLHRLRKILGKNDFIVHTNGRLGLNPRLCWIDIWAFEAIVDKIDFITSHGAKNCDKDYGEEMINLFLKMTSIYKGDFLPETQGEIRLIHMRERLKCRFINSALKVGDCLESSGNLENAIECYNYALSIYISHEIFYQRLMRCYKKTGQNTQALRAYN</sequence>
<dbReference type="SUPFAM" id="SSF48452">
    <property type="entry name" value="TPR-like"/>
    <property type="match status" value="1"/>
</dbReference>
<organism evidence="2 3">
    <name type="scientific">Candidatus Magnetobacterium bavaricum</name>
    <dbReference type="NCBI Taxonomy" id="29290"/>
    <lineage>
        <taxon>Bacteria</taxon>
        <taxon>Pseudomonadati</taxon>
        <taxon>Nitrospirota</taxon>
        <taxon>Thermodesulfovibrionia</taxon>
        <taxon>Thermodesulfovibrionales</taxon>
        <taxon>Candidatus Magnetobacteriaceae</taxon>
        <taxon>Candidatus Magnetobacterium</taxon>
    </lineage>
</organism>
<dbReference type="GO" id="GO:0006355">
    <property type="term" value="P:regulation of DNA-templated transcription"/>
    <property type="evidence" value="ECO:0007669"/>
    <property type="project" value="InterPro"/>
</dbReference>
<dbReference type="Proteomes" id="UP000033423">
    <property type="component" value="Unassembled WGS sequence"/>
</dbReference>
<dbReference type="AlphaFoldDB" id="A0A0F3GPJ1"/>
<comment type="caution">
    <text evidence="2">The sequence shown here is derived from an EMBL/GenBank/DDBJ whole genome shotgun (WGS) entry which is preliminary data.</text>
</comment>